<dbReference type="OrthoDB" id="5915577at2759"/>
<comment type="caution">
    <text evidence="2">The sequence shown here is derived from an EMBL/GenBank/DDBJ whole genome shotgun (WGS) entry which is preliminary data.</text>
</comment>
<dbReference type="PANTHER" id="PTHR23020">
    <property type="entry name" value="UNCHARACTERIZED NUCLEAR HORMONE RECEPTOR-RELATED"/>
    <property type="match status" value="1"/>
</dbReference>
<dbReference type="PANTHER" id="PTHR23020:SF41">
    <property type="entry name" value="AMINOGLYCOSIDE PHOSPHOTRANSFERASE DOMAIN-CONTAINING PROTEIN"/>
    <property type="match status" value="1"/>
</dbReference>
<dbReference type="SUPFAM" id="SSF56112">
    <property type="entry name" value="Protein kinase-like (PK-like)"/>
    <property type="match status" value="1"/>
</dbReference>
<protein>
    <recommendedName>
        <fullName evidence="1">CHK kinase-like domain-containing protein</fullName>
    </recommendedName>
</protein>
<dbReference type="InterPro" id="IPR011009">
    <property type="entry name" value="Kinase-like_dom_sf"/>
</dbReference>
<proteinExistence type="predicted"/>
<dbReference type="Proteomes" id="UP000298663">
    <property type="component" value="Unassembled WGS sequence"/>
</dbReference>
<organism evidence="2 3">
    <name type="scientific">Steinernema carpocapsae</name>
    <name type="common">Entomopathogenic nematode</name>
    <dbReference type="NCBI Taxonomy" id="34508"/>
    <lineage>
        <taxon>Eukaryota</taxon>
        <taxon>Metazoa</taxon>
        <taxon>Ecdysozoa</taxon>
        <taxon>Nematoda</taxon>
        <taxon>Chromadorea</taxon>
        <taxon>Rhabditida</taxon>
        <taxon>Tylenchina</taxon>
        <taxon>Panagrolaimomorpha</taxon>
        <taxon>Strongyloidoidea</taxon>
        <taxon>Steinernematidae</taxon>
        <taxon>Steinernema</taxon>
    </lineage>
</organism>
<name>A0A4U5MDF2_STECR</name>
<gene>
    <name evidence="2" type="ORF">L596_023359</name>
</gene>
<reference evidence="2 3" key="2">
    <citation type="journal article" date="2019" name="G3 (Bethesda)">
        <title>Hybrid Assembly of the Genome of the Entomopathogenic Nematode Steinernema carpocapsae Identifies the X-Chromosome.</title>
        <authorList>
            <person name="Serra L."/>
            <person name="Macchietto M."/>
            <person name="Macias-Munoz A."/>
            <person name="McGill C.J."/>
            <person name="Rodriguez I.M."/>
            <person name="Rodriguez B."/>
            <person name="Murad R."/>
            <person name="Mortazavi A."/>
        </authorList>
    </citation>
    <scope>NUCLEOTIDE SEQUENCE [LARGE SCALE GENOMIC DNA]</scope>
    <source>
        <strain evidence="2 3">ALL</strain>
    </source>
</reference>
<dbReference type="InterPro" id="IPR052961">
    <property type="entry name" value="Oxido-Kinase-like_Enzymes"/>
</dbReference>
<dbReference type="EMBL" id="AZBU02000008">
    <property type="protein sequence ID" value="TKR67166.1"/>
    <property type="molecule type" value="Genomic_DNA"/>
</dbReference>
<keyword evidence="3" id="KW-1185">Reference proteome</keyword>
<accession>A0A4U5MDF2</accession>
<evidence type="ECO:0000313" key="3">
    <source>
        <dbReference type="Proteomes" id="UP000298663"/>
    </source>
</evidence>
<dbReference type="SMART" id="SM00587">
    <property type="entry name" value="CHK"/>
    <property type="match status" value="1"/>
</dbReference>
<evidence type="ECO:0000259" key="1">
    <source>
        <dbReference type="SMART" id="SM00587"/>
    </source>
</evidence>
<dbReference type="Pfam" id="PF07914">
    <property type="entry name" value="DUF1679"/>
    <property type="match status" value="1"/>
</dbReference>
<dbReference type="InterPro" id="IPR015897">
    <property type="entry name" value="CHK_kinase-like"/>
</dbReference>
<dbReference type="InterPro" id="IPR012877">
    <property type="entry name" value="Dhs-27"/>
</dbReference>
<reference evidence="2 3" key="1">
    <citation type="journal article" date="2015" name="Genome Biol.">
        <title>Comparative genomics of Steinernema reveals deeply conserved gene regulatory networks.</title>
        <authorList>
            <person name="Dillman A.R."/>
            <person name="Macchietto M."/>
            <person name="Porter C.F."/>
            <person name="Rogers A."/>
            <person name="Williams B."/>
            <person name="Antoshechkin I."/>
            <person name="Lee M.M."/>
            <person name="Goodwin Z."/>
            <person name="Lu X."/>
            <person name="Lewis E.E."/>
            <person name="Goodrich-Blair H."/>
            <person name="Stock S.P."/>
            <person name="Adams B.J."/>
            <person name="Sternberg P.W."/>
            <person name="Mortazavi A."/>
        </authorList>
    </citation>
    <scope>NUCLEOTIDE SEQUENCE [LARGE SCALE GENOMIC DNA]</scope>
    <source>
        <strain evidence="2 3">ALL</strain>
    </source>
</reference>
<sequence>MRVSESIDTSQLIGDSPFSIDWVLKALGEKDDVFQKLSDSHTITKFVTDDVGKGNGYISVVLKIAIGFENVEKPHQVILKLPGADVINGAMSDNNVTSGFQVTEAMIAEVHNRECDFYQKFAPNVKIPVPKIYALVKYDIEKKQRGVLLMENLSDRAAFISADKSLNEEQLMNLATHLAELHSYSLSLPKEEWKGKYFPEVYDWFAENHFYEPCFKTLRKWKPGVFDEAIEKLGNYGNNNDFIRYTTFGVHKELGLPAVLCHGDLWYMNVFWKKNQDGSFTNEVEGFIDWQVIHEGCLTYDIALMMILSTDGPKRREIEWKVVRFYYDTLVKLTEEKGGKVEFTFEQVEKAYKTNFIKKTLNIMMMAPFLYPNTDFGEASEEREKCEIVLERAKYAMEDALEYFKELPMERFD</sequence>
<dbReference type="AlphaFoldDB" id="A0A4U5MDF2"/>
<feature type="domain" description="CHK kinase-like" evidence="1">
    <location>
        <begin position="148"/>
        <end position="336"/>
    </location>
</feature>
<evidence type="ECO:0000313" key="2">
    <source>
        <dbReference type="EMBL" id="TKR67166.1"/>
    </source>
</evidence>
<dbReference type="Gene3D" id="3.90.1200.10">
    <property type="match status" value="1"/>
</dbReference>